<evidence type="ECO:0000313" key="2">
    <source>
        <dbReference type="Proteomes" id="UP001642484"/>
    </source>
</evidence>
<dbReference type="Proteomes" id="UP001642484">
    <property type="component" value="Unassembled WGS sequence"/>
</dbReference>
<comment type="caution">
    <text evidence="1">The sequence shown here is derived from an EMBL/GenBank/DDBJ whole genome shotgun (WGS) entry which is preliminary data.</text>
</comment>
<name>A0ABP0L8Y0_9DINO</name>
<evidence type="ECO:0000313" key="1">
    <source>
        <dbReference type="EMBL" id="CAK9035059.1"/>
    </source>
</evidence>
<proteinExistence type="predicted"/>
<sequence>MESLDALKSAQEVEIQVNSEVSGVQLLLTKSQQVWLLSNDKDRVLGKFTQLGGFGSGSYTKAVECGEGVAYKLPLKDRTPVQIDETSLRGNAPTGSVSTMTLYKLMVLTEKEKGVTSHKISYLNVSRSEEVEAGCDSFNVDMKEDMKFKLLPVEVTKPEVPEVAGEEEMKEEEPAKKCAEKSKKEGVFGEWQPTMGRIFVCNGIRDGSHKDSGVENLELYECIVTEGASGKPMPSYGDWDEKPVTSKQLNDWIAGYRQETCRYVTKGEPKDPSPSDGRDKVKVYRAGGVEPERGELALCAVWCLPRRPRGRGVGCWEEKMRDGLDAIRQAQQDWEVAGLADGCGVTLTEKSLES</sequence>
<keyword evidence="2" id="KW-1185">Reference proteome</keyword>
<organism evidence="1 2">
    <name type="scientific">Durusdinium trenchii</name>
    <dbReference type="NCBI Taxonomy" id="1381693"/>
    <lineage>
        <taxon>Eukaryota</taxon>
        <taxon>Sar</taxon>
        <taxon>Alveolata</taxon>
        <taxon>Dinophyceae</taxon>
        <taxon>Suessiales</taxon>
        <taxon>Symbiodiniaceae</taxon>
        <taxon>Durusdinium</taxon>
    </lineage>
</organism>
<accession>A0ABP0L8Y0</accession>
<dbReference type="EMBL" id="CAXAMN010011337">
    <property type="protein sequence ID" value="CAK9035059.1"/>
    <property type="molecule type" value="Genomic_DNA"/>
</dbReference>
<protein>
    <submittedName>
        <fullName evidence="1">Uncharacterized protein</fullName>
    </submittedName>
</protein>
<reference evidence="1 2" key="1">
    <citation type="submission" date="2024-02" db="EMBL/GenBank/DDBJ databases">
        <authorList>
            <person name="Chen Y."/>
            <person name="Shah S."/>
            <person name="Dougan E. K."/>
            <person name="Thang M."/>
            <person name="Chan C."/>
        </authorList>
    </citation>
    <scope>NUCLEOTIDE SEQUENCE [LARGE SCALE GENOMIC DNA]</scope>
</reference>
<gene>
    <name evidence="1" type="ORF">CCMP2556_LOCUS19755</name>
</gene>